<dbReference type="InterPro" id="IPR001926">
    <property type="entry name" value="TrpB-like_PALP"/>
</dbReference>
<protein>
    <recommendedName>
        <fullName evidence="5">Threonine synthase</fullName>
        <ecNumber evidence="5">4.2.3.1</ecNumber>
    </recommendedName>
</protein>
<evidence type="ECO:0000259" key="6">
    <source>
        <dbReference type="Pfam" id="PF00291"/>
    </source>
</evidence>
<dbReference type="Pfam" id="PF00291">
    <property type="entry name" value="PALP"/>
    <property type="match status" value="1"/>
</dbReference>
<proteinExistence type="inferred from homology"/>
<dbReference type="NCBIfam" id="NF006050">
    <property type="entry name" value="PRK08197.1"/>
    <property type="match status" value="1"/>
</dbReference>
<accession>A0ABT9XGC8</accession>
<dbReference type="NCBIfam" id="TIGR00260">
    <property type="entry name" value="thrC"/>
    <property type="match status" value="1"/>
</dbReference>
<comment type="cofactor">
    <cofactor evidence="1">
        <name>pyridoxal 5'-phosphate</name>
        <dbReference type="ChEBI" id="CHEBI:597326"/>
    </cofactor>
</comment>
<evidence type="ECO:0000256" key="1">
    <source>
        <dbReference type="ARBA" id="ARBA00001933"/>
    </source>
</evidence>
<keyword evidence="8" id="KW-1185">Reference proteome</keyword>
<feature type="domain" description="Tryptophan synthase beta chain-like PALP" evidence="6">
    <location>
        <begin position="75"/>
        <end position="380"/>
    </location>
</feature>
<gene>
    <name evidence="7" type="ORF">J2S03_001001</name>
</gene>
<comment type="caution">
    <text evidence="7">The sequence shown here is derived from an EMBL/GenBank/DDBJ whole genome shotgun (WGS) entry which is preliminary data.</text>
</comment>
<dbReference type="InterPro" id="IPR050147">
    <property type="entry name" value="Ser/Thr_Dehydratase"/>
</dbReference>
<dbReference type="GO" id="GO:0004795">
    <property type="term" value="F:threonine synthase activity"/>
    <property type="evidence" value="ECO:0007669"/>
    <property type="project" value="UniProtKB-EC"/>
</dbReference>
<dbReference type="EMBL" id="JAUSTP010000005">
    <property type="protein sequence ID" value="MDQ0189185.1"/>
    <property type="molecule type" value="Genomic_DNA"/>
</dbReference>
<reference evidence="7 8" key="1">
    <citation type="submission" date="2023-07" db="EMBL/GenBank/DDBJ databases">
        <title>Genomic Encyclopedia of Type Strains, Phase IV (KMG-IV): sequencing the most valuable type-strain genomes for metagenomic binning, comparative biology and taxonomic classification.</title>
        <authorList>
            <person name="Goeker M."/>
        </authorList>
    </citation>
    <scope>NUCLEOTIDE SEQUENCE [LARGE SCALE GENOMIC DNA]</scope>
    <source>
        <strain evidence="7 8">DSM 4006</strain>
    </source>
</reference>
<dbReference type="EC" id="4.2.3.1" evidence="5"/>
<evidence type="ECO:0000313" key="7">
    <source>
        <dbReference type="EMBL" id="MDQ0189185.1"/>
    </source>
</evidence>
<dbReference type="Gene3D" id="3.40.50.1100">
    <property type="match status" value="2"/>
</dbReference>
<dbReference type="Proteomes" id="UP001232973">
    <property type="component" value="Unassembled WGS sequence"/>
</dbReference>
<dbReference type="InterPro" id="IPR004450">
    <property type="entry name" value="Thr_synthase-like"/>
</dbReference>
<keyword evidence="4 7" id="KW-0456">Lyase</keyword>
<dbReference type="RefSeq" id="WP_274455041.1">
    <property type="nucleotide sequence ID" value="NZ_CP067097.1"/>
</dbReference>
<sequence length="413" mass="45006">MQNYSHLSHLTCTRCHRTYPVTEVRERCDCGGILFAAYDLKAVQRTLGKPDLAARPQTLWRYHELLPIQKESSIVSLHEGMTPLLQLPRVASQFGVPNLLVKDEGRLPSGTFKARGASVGISRAKELGVSGVAIPTNGNAGAAWALYAARAGLPILVVMPTTAPVTPRKECVVSGARVVTINGTIGDAGRVVREAAKRYGWYDVSTFNEPYRLEGKKTMGLEIAEQFGWSVPDVIVYPTGGGAGVVGIYKGLLELQQMGWIGAKMPRFALIQSEGCAPLARAFAKGERETTRWEDPQTIAFGMRVPKPAADYLLLDILYRTNGTVTTVSDAEVQEVRRMVGEWEGFHVCPEGAAGFAGLRRLRKAGWLTGNERVLLVNTGTGLKYIDQIADDAREMDLADLDLEALALPARRA</sequence>
<evidence type="ECO:0000256" key="5">
    <source>
        <dbReference type="NCBIfam" id="TIGR00260"/>
    </source>
</evidence>
<evidence type="ECO:0000256" key="2">
    <source>
        <dbReference type="ARBA" id="ARBA00005517"/>
    </source>
</evidence>
<dbReference type="InterPro" id="IPR036052">
    <property type="entry name" value="TrpB-like_PALP_sf"/>
</dbReference>
<dbReference type="SUPFAM" id="SSF53686">
    <property type="entry name" value="Tryptophan synthase beta subunit-like PLP-dependent enzymes"/>
    <property type="match status" value="1"/>
</dbReference>
<evidence type="ECO:0000256" key="3">
    <source>
        <dbReference type="ARBA" id="ARBA00022898"/>
    </source>
</evidence>
<evidence type="ECO:0000313" key="8">
    <source>
        <dbReference type="Proteomes" id="UP001232973"/>
    </source>
</evidence>
<organism evidence="7 8">
    <name type="scientific">Alicyclobacillus cycloheptanicus</name>
    <dbReference type="NCBI Taxonomy" id="1457"/>
    <lineage>
        <taxon>Bacteria</taxon>
        <taxon>Bacillati</taxon>
        <taxon>Bacillota</taxon>
        <taxon>Bacilli</taxon>
        <taxon>Bacillales</taxon>
        <taxon>Alicyclobacillaceae</taxon>
        <taxon>Alicyclobacillus</taxon>
    </lineage>
</organism>
<name>A0ABT9XGC8_9BACL</name>
<evidence type="ECO:0000256" key="4">
    <source>
        <dbReference type="ARBA" id="ARBA00023239"/>
    </source>
</evidence>
<keyword evidence="3" id="KW-0663">Pyridoxal phosphate</keyword>
<dbReference type="PANTHER" id="PTHR48078:SF6">
    <property type="entry name" value="L-THREONINE DEHYDRATASE CATABOLIC TDCB"/>
    <property type="match status" value="1"/>
</dbReference>
<dbReference type="PANTHER" id="PTHR48078">
    <property type="entry name" value="THREONINE DEHYDRATASE, MITOCHONDRIAL-RELATED"/>
    <property type="match status" value="1"/>
</dbReference>
<comment type="similarity">
    <text evidence="2">Belongs to the threonine synthase family.</text>
</comment>
<dbReference type="CDD" id="cd01563">
    <property type="entry name" value="Thr-synth_1"/>
    <property type="match status" value="1"/>
</dbReference>